<dbReference type="HOGENOM" id="CLU_882779_0_0_1"/>
<dbReference type="AlphaFoldDB" id="A0A0D2FVV0"/>
<accession>A0A0D2FVV0</accession>
<organism evidence="1 2">
    <name type="scientific">Phialophora macrospora</name>
    <dbReference type="NCBI Taxonomy" id="1851006"/>
    <lineage>
        <taxon>Eukaryota</taxon>
        <taxon>Fungi</taxon>
        <taxon>Dikarya</taxon>
        <taxon>Ascomycota</taxon>
        <taxon>Pezizomycotina</taxon>
        <taxon>Eurotiomycetes</taxon>
        <taxon>Chaetothyriomycetidae</taxon>
        <taxon>Chaetothyriales</taxon>
        <taxon>Herpotrichiellaceae</taxon>
        <taxon>Phialophora</taxon>
    </lineage>
</organism>
<keyword evidence="2" id="KW-1185">Reference proteome</keyword>
<dbReference type="Proteomes" id="UP000054266">
    <property type="component" value="Unassembled WGS sequence"/>
</dbReference>
<sequence>MHLKGPKEIIRYLGDINKLHWLRKEAVIFLIVRIAANTRRRTILHSASWDPGSWSEQNEAEAAGRLALGNSQEGLYRRSNHGVLHSTSVLSNIFVALRELVEVDDLKQKMANGEQGETSRFFRWSQLRRQAVRARILNYWCDLTEPTHAVDPSTSTTPPPTKVHHASVAMCLCLALHIFVAFGLEASLLKQDWISTIQIWHIMLLRCIHRLGFDIESIDCSRDGACDLLWICGMGAFVEDVYLPMVLRDKPTFWTLYNADEVGTRWFTVRFVALARRGFEDYDGVAATFEQRYVHIPSLQDEALGRLFNFGWRTP</sequence>
<proteinExistence type="predicted"/>
<name>A0A0D2FVV0_9EURO</name>
<dbReference type="EMBL" id="KN846961">
    <property type="protein sequence ID" value="KIW64124.1"/>
    <property type="molecule type" value="Genomic_DNA"/>
</dbReference>
<gene>
    <name evidence="1" type="ORF">PV04_09079</name>
</gene>
<evidence type="ECO:0000313" key="2">
    <source>
        <dbReference type="Proteomes" id="UP000054266"/>
    </source>
</evidence>
<evidence type="ECO:0000313" key="1">
    <source>
        <dbReference type="EMBL" id="KIW64124.1"/>
    </source>
</evidence>
<protein>
    <recommendedName>
        <fullName evidence="3">Transcription factor domain-containing protein</fullName>
    </recommendedName>
</protein>
<evidence type="ECO:0008006" key="3">
    <source>
        <dbReference type="Google" id="ProtNLM"/>
    </source>
</evidence>
<reference evidence="1 2" key="1">
    <citation type="submission" date="2015-01" db="EMBL/GenBank/DDBJ databases">
        <title>The Genome Sequence of Capronia semiimmersa CBS27337.</title>
        <authorList>
            <consortium name="The Broad Institute Genomics Platform"/>
            <person name="Cuomo C."/>
            <person name="de Hoog S."/>
            <person name="Gorbushina A."/>
            <person name="Stielow B."/>
            <person name="Teixiera M."/>
            <person name="Abouelleil A."/>
            <person name="Chapman S.B."/>
            <person name="Priest M."/>
            <person name="Young S.K."/>
            <person name="Wortman J."/>
            <person name="Nusbaum C."/>
            <person name="Birren B."/>
        </authorList>
    </citation>
    <scope>NUCLEOTIDE SEQUENCE [LARGE SCALE GENOMIC DNA]</scope>
    <source>
        <strain evidence="1 2">CBS 27337</strain>
    </source>
</reference>